<evidence type="ECO:0000313" key="2">
    <source>
        <dbReference type="EMBL" id="MFC5711371.1"/>
    </source>
</evidence>
<dbReference type="SMART" id="SM01321">
    <property type="entry name" value="Y1_Tnp"/>
    <property type="match status" value="1"/>
</dbReference>
<accession>A0ABW0YI63</accession>
<dbReference type="Proteomes" id="UP001596142">
    <property type="component" value="Unassembled WGS sequence"/>
</dbReference>
<feature type="domain" description="Transposase IS200-like" evidence="1">
    <location>
        <begin position="9"/>
        <end position="123"/>
    </location>
</feature>
<dbReference type="InterPro" id="IPR036515">
    <property type="entry name" value="Transposase_17_sf"/>
</dbReference>
<proteinExistence type="predicted"/>
<dbReference type="InterPro" id="IPR002686">
    <property type="entry name" value="Transposase_17"/>
</dbReference>
<dbReference type="RefSeq" id="WP_385937499.1">
    <property type="nucleotide sequence ID" value="NZ_JBHSOZ010000002.1"/>
</dbReference>
<protein>
    <submittedName>
        <fullName evidence="2">Transposase</fullName>
    </submittedName>
</protein>
<dbReference type="Pfam" id="PF01797">
    <property type="entry name" value="Y1_Tnp"/>
    <property type="match status" value="1"/>
</dbReference>
<keyword evidence="3" id="KW-1185">Reference proteome</keyword>
<dbReference type="PANTHER" id="PTHR34322:SF2">
    <property type="entry name" value="TRANSPOSASE IS200-LIKE DOMAIN-CONTAINING PROTEIN"/>
    <property type="match status" value="1"/>
</dbReference>
<dbReference type="PANTHER" id="PTHR34322">
    <property type="entry name" value="TRANSPOSASE, Y1_TNP DOMAIN-CONTAINING"/>
    <property type="match status" value="1"/>
</dbReference>
<comment type="caution">
    <text evidence="2">The sequence shown here is derived from an EMBL/GenBank/DDBJ whole genome shotgun (WGS) entry which is preliminary data.</text>
</comment>
<evidence type="ECO:0000259" key="1">
    <source>
        <dbReference type="SMART" id="SM01321"/>
    </source>
</evidence>
<reference evidence="3" key="1">
    <citation type="journal article" date="2019" name="Int. J. Syst. Evol. Microbiol.">
        <title>The Global Catalogue of Microorganisms (GCM) 10K type strain sequencing project: providing services to taxonomists for standard genome sequencing and annotation.</title>
        <authorList>
            <consortium name="The Broad Institute Genomics Platform"/>
            <consortium name="The Broad Institute Genome Sequencing Center for Infectious Disease"/>
            <person name="Wu L."/>
            <person name="Ma J."/>
        </authorList>
    </citation>
    <scope>NUCLEOTIDE SEQUENCE [LARGE SCALE GENOMIC DNA]</scope>
    <source>
        <strain evidence="3">CECT 7184</strain>
    </source>
</reference>
<dbReference type="SUPFAM" id="SSF143422">
    <property type="entry name" value="Transposase IS200-like"/>
    <property type="match status" value="1"/>
</dbReference>
<name>A0ABW0YI63_9BACI</name>
<dbReference type="Gene3D" id="3.30.70.1290">
    <property type="entry name" value="Transposase IS200-like"/>
    <property type="match status" value="1"/>
</dbReference>
<evidence type="ECO:0000313" key="3">
    <source>
        <dbReference type="Proteomes" id="UP001596142"/>
    </source>
</evidence>
<dbReference type="NCBIfam" id="NF047646">
    <property type="entry name" value="REP_Tyr_transpos"/>
    <property type="match status" value="1"/>
</dbReference>
<sequence length="190" mass="22852">MPRRLRVWSPGMMYHITARGNRRGTLFHDSHDYKRYLLNLSLLKDSHHFLLHAYCLLPNHLHLLLETDQTPLSKSMHQLQTNYAKYYNHRYKKEGHVFEKRFYSDPIRDQAHFFQVSKYIHRNPIEAGLTGTVAEYRWSSGRDYEETPAYLHPQHPFLTFTRTLDAFPQPSQENYSMFMNRETLTTKEEF</sequence>
<dbReference type="EMBL" id="JBHSOZ010000002">
    <property type="protein sequence ID" value="MFC5711371.1"/>
    <property type="molecule type" value="Genomic_DNA"/>
</dbReference>
<gene>
    <name evidence="2" type="ORF">ACFPU1_01105</name>
</gene>
<organism evidence="2 3">
    <name type="scientific">Thalassorhabdus alkalitolerans</name>
    <dbReference type="NCBI Taxonomy" id="2282697"/>
    <lineage>
        <taxon>Bacteria</taxon>
        <taxon>Bacillati</taxon>
        <taxon>Bacillota</taxon>
        <taxon>Bacilli</taxon>
        <taxon>Bacillales</taxon>
        <taxon>Bacillaceae</taxon>
        <taxon>Thalassorhabdus</taxon>
    </lineage>
</organism>